<evidence type="ECO:0000256" key="6">
    <source>
        <dbReference type="ARBA" id="ARBA00022833"/>
    </source>
</evidence>
<dbReference type="EMBL" id="JAFEUM010000001">
    <property type="protein sequence ID" value="MBM7035629.1"/>
    <property type="molecule type" value="Genomic_DNA"/>
</dbReference>
<evidence type="ECO:0000256" key="2">
    <source>
        <dbReference type="ARBA" id="ARBA00007261"/>
    </source>
</evidence>
<comment type="caution">
    <text evidence="11">The sequence shown here is derived from an EMBL/GenBank/DDBJ whole genome shotgun (WGS) entry which is preliminary data.</text>
</comment>
<dbReference type="SUPFAM" id="SSF63411">
    <property type="entry name" value="LuxS/MPP-like metallohydrolase"/>
    <property type="match status" value="3"/>
</dbReference>
<dbReference type="Gene3D" id="3.30.830.10">
    <property type="entry name" value="Metalloenzyme, LuxS/M16 peptidase-like"/>
    <property type="match status" value="4"/>
</dbReference>
<gene>
    <name evidence="11" type="ORF">JQC93_04345</name>
</gene>
<evidence type="ECO:0000256" key="3">
    <source>
        <dbReference type="ARBA" id="ARBA00022670"/>
    </source>
</evidence>
<dbReference type="Pfam" id="PF00675">
    <property type="entry name" value="Peptidase_M16"/>
    <property type="match status" value="1"/>
</dbReference>
<evidence type="ECO:0000259" key="9">
    <source>
        <dbReference type="Pfam" id="PF00675"/>
    </source>
</evidence>
<feature type="domain" description="Peptidase M16 C-terminal" evidence="10">
    <location>
        <begin position="213"/>
        <end position="380"/>
    </location>
</feature>
<proteinExistence type="inferred from homology"/>
<dbReference type="PROSITE" id="PS51257">
    <property type="entry name" value="PROKAR_LIPOPROTEIN"/>
    <property type="match status" value="1"/>
</dbReference>
<keyword evidence="6" id="KW-0862">Zinc</keyword>
<evidence type="ECO:0000259" key="10">
    <source>
        <dbReference type="Pfam" id="PF05193"/>
    </source>
</evidence>
<dbReference type="InterPro" id="IPR007863">
    <property type="entry name" value="Peptidase_M16_C"/>
</dbReference>
<dbReference type="PROSITE" id="PS00143">
    <property type="entry name" value="INSULINASE"/>
    <property type="match status" value="1"/>
</dbReference>
<organism evidence="11 12">
    <name type="scientific">Vibrio ulleungensis</name>
    <dbReference type="NCBI Taxonomy" id="2807619"/>
    <lineage>
        <taxon>Bacteria</taxon>
        <taxon>Pseudomonadati</taxon>
        <taxon>Pseudomonadota</taxon>
        <taxon>Gammaproteobacteria</taxon>
        <taxon>Vibrionales</taxon>
        <taxon>Vibrionaceae</taxon>
        <taxon>Vibrio</taxon>
    </lineage>
</organism>
<evidence type="ECO:0000313" key="12">
    <source>
        <dbReference type="Proteomes" id="UP000809621"/>
    </source>
</evidence>
<dbReference type="InterPro" id="IPR011765">
    <property type="entry name" value="Pept_M16_N"/>
</dbReference>
<evidence type="ECO:0000256" key="1">
    <source>
        <dbReference type="ARBA" id="ARBA00001947"/>
    </source>
</evidence>
<reference evidence="11 12" key="1">
    <citation type="submission" date="2021-02" db="EMBL/GenBank/DDBJ databases">
        <authorList>
            <person name="Park J.-S."/>
        </authorList>
    </citation>
    <scope>NUCLEOTIDE SEQUENCE [LARGE SCALE GENOMIC DNA]</scope>
    <source>
        <strain evidence="11 12">188UL20-2</strain>
    </source>
</reference>
<feature type="domain" description="Peptidase M16 N-terminal" evidence="9">
    <location>
        <begin position="61"/>
        <end position="177"/>
    </location>
</feature>
<evidence type="ECO:0000256" key="7">
    <source>
        <dbReference type="ARBA" id="ARBA00023049"/>
    </source>
</evidence>
<keyword evidence="3" id="KW-0645">Protease</keyword>
<feature type="domain" description="Peptidase M16 C-terminal" evidence="10">
    <location>
        <begin position="673"/>
        <end position="849"/>
    </location>
</feature>
<comment type="cofactor">
    <cofactor evidence="1">
        <name>Zn(2+)</name>
        <dbReference type="ChEBI" id="CHEBI:29105"/>
    </cofactor>
</comment>
<evidence type="ECO:0000256" key="5">
    <source>
        <dbReference type="ARBA" id="ARBA00022801"/>
    </source>
</evidence>
<evidence type="ECO:0000256" key="4">
    <source>
        <dbReference type="ARBA" id="ARBA00022723"/>
    </source>
</evidence>
<keyword evidence="7" id="KW-0482">Metalloprotease</keyword>
<dbReference type="InterPro" id="IPR001431">
    <property type="entry name" value="Pept_M16_Zn_BS"/>
</dbReference>
<dbReference type="Proteomes" id="UP000809621">
    <property type="component" value="Unassembled WGS sequence"/>
</dbReference>
<comment type="similarity">
    <text evidence="2 8">Belongs to the peptidase M16 family.</text>
</comment>
<dbReference type="InterPro" id="IPR011249">
    <property type="entry name" value="Metalloenz_LuxS/M16"/>
</dbReference>
<accession>A0ABS2HF19</accession>
<dbReference type="PANTHER" id="PTHR43690:SF17">
    <property type="entry name" value="PROTEIN YHJJ"/>
    <property type="match status" value="1"/>
</dbReference>
<evidence type="ECO:0000256" key="8">
    <source>
        <dbReference type="RuleBase" id="RU004447"/>
    </source>
</evidence>
<keyword evidence="5" id="KW-0378">Hydrolase</keyword>
<dbReference type="Pfam" id="PF05193">
    <property type="entry name" value="Peptidase_M16_C"/>
    <property type="match status" value="2"/>
</dbReference>
<dbReference type="InterPro" id="IPR050626">
    <property type="entry name" value="Peptidase_M16"/>
</dbReference>
<keyword evidence="12" id="KW-1185">Reference proteome</keyword>
<evidence type="ECO:0000313" key="11">
    <source>
        <dbReference type="EMBL" id="MBM7035629.1"/>
    </source>
</evidence>
<dbReference type="RefSeq" id="WP_205157217.1">
    <property type="nucleotide sequence ID" value="NZ_JAFEUM010000001.1"/>
</dbReference>
<name>A0ABS2HF19_9VIBR</name>
<dbReference type="PANTHER" id="PTHR43690">
    <property type="entry name" value="NARDILYSIN"/>
    <property type="match status" value="1"/>
</dbReference>
<keyword evidence="4" id="KW-0479">Metal-binding</keyword>
<protein>
    <submittedName>
        <fullName evidence="11">Insulinase family protein</fullName>
    </submittedName>
</protein>
<sequence>MRVVQYLYLIALGIFVAGCSGVQTNSLEAEYLRQPLQVMPELQQGVLDNGLRYYVLPYEVEEVSISMYINAGSLDERDDELGLAHLLEHMAFKGTESFTADQIDQMLLELGQEQENDVNAWTSGDVTEYYIDLSADIGSSMNFYSLLEWYADIAHGRFAMTEAQLSIEKGIVNAERAYRADSGYWDSDYKALYQDTPLSGRDPIGNKQIIETATRAQLESFASRNYKPSNAILIVAGNIDQQQIESMKAIFSGGEKSKPNPFKTPIDTNRGTVFFEQPDAYAFTHAQLIDSANSLHTNKDWFNEYLLYALNDILQQRIVMAAEEKELLSLSSEVDLEHWENSYATYVYLEHDNDAHSEVTLLLREQLDRLAKFGLTDEEFVYLDTFFEIQKTQHITDWSPRTYVVEIYYSALSNSVMFSPIEADRVTKQGLSIMGKEYINDYVQYWASRPMRWGFSGNSLDRSELVQVLTIPITLSKSPQLAAVAPVVSLPQPTKSKGSVIDQSSLINAKVITLNNGVTVILEQRAESQTVSYFMMSQGGSYGLQTDLELAASYLASDVLTTSQYDWATTSQLEGYLLNQDIAVYPYFDSFDHGLSLESPSNQTEQALNLIFALMSREQLDQNVFDQVKASTIDEFNSWDSIDQFFIAMDDVRYHGHSIYSRLNEPLLEQVESADVLALYNAYYRNVDGYVLSIVGNFDSQTIIGQLETYIGGLQQGVAYEFSTIPDYQAPTTTRIERSGAEPEQSLVLYGYVTPKSEEVGFVEQATAALAVSIAQERLERELRESKGWVYGVDEYSTIGYGRIPETTVDFEMYTDPQNTEALIGETETIIADLLNHGVTDEEFERHMAIYVSQLQASMDDEYTMAFLYADNYLNGIDSIDMLNYPITLMQIDKHAVNQRLQLLFAEQGLSIGVLTE</sequence>